<proteinExistence type="predicted"/>
<protein>
    <submittedName>
        <fullName evidence="1">Uncharacterized protein</fullName>
    </submittedName>
</protein>
<dbReference type="AlphaFoldDB" id="T0EZJ6"/>
<sequence>MKKSDRSRFIIFSHFTYIFAILDPFRSIPIFVLSSIRKRICRHLHPKSR</sequence>
<dbReference type="EMBL" id="AHMO02000008">
    <property type="protein sequence ID" value="EQA44320.1"/>
    <property type="molecule type" value="Genomic_DNA"/>
</dbReference>
<dbReference type="Proteomes" id="UP000015454">
    <property type="component" value="Unassembled WGS sequence"/>
</dbReference>
<keyword evidence="2" id="KW-1185">Reference proteome</keyword>
<comment type="caution">
    <text evidence="1">The sequence shown here is derived from an EMBL/GenBank/DDBJ whole genome shotgun (WGS) entry which is preliminary data.</text>
</comment>
<evidence type="ECO:0000313" key="1">
    <source>
        <dbReference type="EMBL" id="EQA44320.1"/>
    </source>
</evidence>
<gene>
    <name evidence="1" type="ORF">LEP1GSC050_2580</name>
</gene>
<evidence type="ECO:0000313" key="2">
    <source>
        <dbReference type="Proteomes" id="UP000015454"/>
    </source>
</evidence>
<accession>T0EZJ6</accession>
<dbReference type="STRING" id="1049789.LEP1GSC050_2580"/>
<name>T0EZJ6_9LEPT</name>
<reference evidence="1" key="1">
    <citation type="submission" date="2013-05" db="EMBL/GenBank/DDBJ databases">
        <authorList>
            <person name="Harkins D.M."/>
            <person name="Durkin A.S."/>
            <person name="Brinkac L.M."/>
            <person name="Haft D.H."/>
            <person name="Selengut J.D."/>
            <person name="Sanka R."/>
            <person name="DePew J."/>
            <person name="Purushe J."/>
            <person name="Hartskeerl R.A."/>
            <person name="Ahmed A."/>
            <person name="van der Linden H."/>
            <person name="Goris M.G.A."/>
            <person name="Vinetz J.M."/>
            <person name="Sutton G.G."/>
            <person name="Nierman W.C."/>
            <person name="Fouts D.E."/>
        </authorList>
    </citation>
    <scope>NUCLEOTIDE SEQUENCE [LARGE SCALE GENOMIC DNA]</scope>
    <source>
        <strain evidence="1">5399</strain>
    </source>
</reference>
<organism evidence="1 2">
    <name type="scientific">Leptospira broomii serovar Hurstbridge str. 5399</name>
    <dbReference type="NCBI Taxonomy" id="1049789"/>
    <lineage>
        <taxon>Bacteria</taxon>
        <taxon>Pseudomonadati</taxon>
        <taxon>Spirochaetota</taxon>
        <taxon>Spirochaetia</taxon>
        <taxon>Leptospirales</taxon>
        <taxon>Leptospiraceae</taxon>
        <taxon>Leptospira</taxon>
    </lineage>
</organism>